<dbReference type="GeneID" id="42857755"/>
<dbReference type="GO" id="GO:0019171">
    <property type="term" value="F:(3R)-hydroxyacyl-[acyl-carrier-protein] dehydratase activity"/>
    <property type="evidence" value="ECO:0007669"/>
    <property type="project" value="TreeGrafter"/>
</dbReference>
<name>A0A0D8IZU6_9FIRM</name>
<dbReference type="EMBL" id="WMZR01000011">
    <property type="protein sequence ID" value="MTS51794.1"/>
    <property type="molecule type" value="Genomic_DNA"/>
</dbReference>
<evidence type="ECO:0000313" key="5">
    <source>
        <dbReference type="EMBL" id="MTS28171.1"/>
    </source>
</evidence>
<evidence type="ECO:0000313" key="2">
    <source>
        <dbReference type="EMBL" id="KJF39068.1"/>
    </source>
</evidence>
<dbReference type="CDD" id="cd03449">
    <property type="entry name" value="R_hydratase"/>
    <property type="match status" value="1"/>
</dbReference>
<evidence type="ECO:0000313" key="4">
    <source>
        <dbReference type="EMBL" id="MST91682.1"/>
    </source>
</evidence>
<sequence>MNSYTLADISPGLTADFTLEVTAEKMALFYELTGDCSPIHMDEAYAQRRGYPGRVVYGMLGASLFSTLAGVYLPGEHCLLHGVECKFARPVFIGDVLTVSGTVTEVNETFREITVKAVITNQNGQKVTRGVIRAGVAV</sequence>
<dbReference type="PANTHER" id="PTHR43437">
    <property type="entry name" value="HYDROXYACYL-THIOESTER DEHYDRATASE TYPE 2, MITOCHONDRIAL-RELATED"/>
    <property type="match status" value="1"/>
</dbReference>
<comment type="caution">
    <text evidence="2">The sequence shown here is derived from an EMBL/GenBank/DDBJ whole genome shotgun (WGS) entry which is preliminary data.</text>
</comment>
<dbReference type="EMBL" id="LMUA01000006">
    <property type="protein sequence ID" value="KUE76916.1"/>
    <property type="molecule type" value="Genomic_DNA"/>
</dbReference>
<evidence type="ECO:0000259" key="1">
    <source>
        <dbReference type="Pfam" id="PF01575"/>
    </source>
</evidence>
<reference evidence="10 11" key="3">
    <citation type="journal article" date="2019" name="Nat. Med.">
        <title>A library of human gut bacterial isolates paired with longitudinal multiomics data enables mechanistic microbiome research.</title>
        <authorList>
            <person name="Poyet M."/>
            <person name="Groussin M."/>
            <person name="Gibbons S.M."/>
            <person name="Avila-Pacheco J."/>
            <person name="Jiang X."/>
            <person name="Kearney S.M."/>
            <person name="Perrotta A.R."/>
            <person name="Berdy B."/>
            <person name="Zhao S."/>
            <person name="Lieberman T.D."/>
            <person name="Swanson P.K."/>
            <person name="Smith M."/>
            <person name="Roesemann S."/>
            <person name="Alexander J.E."/>
            <person name="Rich S.A."/>
            <person name="Livny J."/>
            <person name="Vlamakis H."/>
            <person name="Clish C."/>
            <person name="Bullock K."/>
            <person name="Deik A."/>
            <person name="Scott J."/>
            <person name="Pierce K.A."/>
            <person name="Xavier R.J."/>
            <person name="Alm E.J."/>
        </authorList>
    </citation>
    <scope>NUCLEOTIDE SEQUENCE [LARGE SCALE GENOMIC DNA]</scope>
    <source>
        <strain evidence="5 11">BIOML-A4</strain>
        <strain evidence="6 10">BIOML-A7</strain>
    </source>
</reference>
<dbReference type="AlphaFoldDB" id="A0A0D8IZU6"/>
<reference evidence="4 9" key="4">
    <citation type="submission" date="2019-08" db="EMBL/GenBank/DDBJ databases">
        <title>In-depth cultivation of the pig gut microbiome towards novel bacterial diversity and tailored functional studies.</title>
        <authorList>
            <person name="Wylensek D."/>
            <person name="Hitch T.C.A."/>
            <person name="Clavel T."/>
        </authorList>
    </citation>
    <scope>NUCLEOTIDE SEQUENCE [LARGE SCALE GENOMIC DNA]</scope>
    <source>
        <strain evidence="4 9">WCA3-601-WT-6J</strain>
    </source>
</reference>
<dbReference type="EMBL" id="JXXK01000024">
    <property type="protein sequence ID" value="KJF39068.1"/>
    <property type="molecule type" value="Genomic_DNA"/>
</dbReference>
<dbReference type="EMBL" id="WMZU01000022">
    <property type="protein sequence ID" value="MTS28171.1"/>
    <property type="molecule type" value="Genomic_DNA"/>
</dbReference>
<dbReference type="Proteomes" id="UP000449193">
    <property type="component" value="Unassembled WGS sequence"/>
</dbReference>
<evidence type="ECO:0000313" key="8">
    <source>
        <dbReference type="Proteomes" id="UP000053433"/>
    </source>
</evidence>
<reference evidence="2" key="1">
    <citation type="submission" date="2015-02" db="EMBL/GenBank/DDBJ databases">
        <title>A novel member of the family Ruminococcaceae isolated from human feces.</title>
        <authorList>
            <person name="Shkoporov A.N."/>
            <person name="Chaplin A.V."/>
            <person name="Motuzova O.V."/>
            <person name="Kafarskaia L.I."/>
            <person name="Khokhlova E.V."/>
            <person name="Efimov B.A."/>
        </authorList>
    </citation>
    <scope>NUCLEOTIDE SEQUENCE [LARGE SCALE GENOMIC DNA]</scope>
    <source>
        <strain evidence="2">585-1</strain>
    </source>
</reference>
<proteinExistence type="predicted"/>
<dbReference type="Proteomes" id="UP000431913">
    <property type="component" value="Unassembled WGS sequence"/>
</dbReference>
<accession>A0A0D8IZU6</accession>
<reference evidence="3 8" key="2">
    <citation type="submission" date="2015-10" db="EMBL/GenBank/DDBJ databases">
        <title>A novel member of the family Ruminococcaceae isolated from human faeces.</title>
        <authorList>
            <person name="Shkoporov A.N."/>
            <person name="Chaplin A.V."/>
            <person name="Motuzova O.V."/>
            <person name="Kafarskaia L.I."/>
            <person name="Efimov B.A."/>
        </authorList>
    </citation>
    <scope>NUCLEOTIDE SEQUENCE [LARGE SCALE GENOMIC DNA]</scope>
    <source>
        <strain evidence="3 8">668</strain>
    </source>
</reference>
<feature type="domain" description="MaoC-like" evidence="1">
    <location>
        <begin position="18"/>
        <end position="117"/>
    </location>
</feature>
<dbReference type="GO" id="GO:0006633">
    <property type="term" value="P:fatty acid biosynthetic process"/>
    <property type="evidence" value="ECO:0007669"/>
    <property type="project" value="TreeGrafter"/>
</dbReference>
<dbReference type="Proteomes" id="UP000472755">
    <property type="component" value="Unassembled WGS sequence"/>
</dbReference>
<organism evidence="2 7">
    <name type="scientific">Ruthenibacterium lactatiformans</name>
    <dbReference type="NCBI Taxonomy" id="1550024"/>
    <lineage>
        <taxon>Bacteria</taxon>
        <taxon>Bacillati</taxon>
        <taxon>Bacillota</taxon>
        <taxon>Clostridia</taxon>
        <taxon>Eubacteriales</taxon>
        <taxon>Oscillospiraceae</taxon>
        <taxon>Ruthenibacterium</taxon>
    </lineage>
</organism>
<evidence type="ECO:0000313" key="10">
    <source>
        <dbReference type="Proteomes" id="UP000449193"/>
    </source>
</evidence>
<accession>A0A0W7TSW0</accession>
<keyword evidence="7" id="KW-1185">Reference proteome</keyword>
<dbReference type="InterPro" id="IPR050965">
    <property type="entry name" value="UPF0336/Enoyl-CoA_hydratase"/>
</dbReference>
<evidence type="ECO:0000313" key="9">
    <source>
        <dbReference type="Proteomes" id="UP000431913"/>
    </source>
</evidence>
<dbReference type="Proteomes" id="UP000032483">
    <property type="component" value="Unassembled WGS sequence"/>
</dbReference>
<dbReference type="Gene3D" id="3.10.129.10">
    <property type="entry name" value="Hotdog Thioesterase"/>
    <property type="match status" value="1"/>
</dbReference>
<dbReference type="SUPFAM" id="SSF54637">
    <property type="entry name" value="Thioesterase/thiol ester dehydrase-isomerase"/>
    <property type="match status" value="1"/>
</dbReference>
<dbReference type="PANTHER" id="PTHR43437:SF3">
    <property type="entry name" value="HYDROXYACYL-THIOESTER DEHYDRATASE TYPE 2, MITOCHONDRIAL"/>
    <property type="match status" value="1"/>
</dbReference>
<dbReference type="InterPro" id="IPR029069">
    <property type="entry name" value="HotDog_dom_sf"/>
</dbReference>
<evidence type="ECO:0000313" key="7">
    <source>
        <dbReference type="Proteomes" id="UP000032483"/>
    </source>
</evidence>
<protein>
    <submittedName>
        <fullName evidence="2 4">Dehydratase</fullName>
    </submittedName>
</protein>
<dbReference type="Proteomes" id="UP000053433">
    <property type="component" value="Unassembled WGS sequence"/>
</dbReference>
<gene>
    <name evidence="3" type="ORF">ASJ35_06470</name>
    <name evidence="4" type="ORF">FYJ76_06955</name>
    <name evidence="6" type="ORF">GMD52_09605</name>
    <name evidence="5" type="ORF">GMD59_12870</name>
    <name evidence="2" type="ORF">TQ39_14385</name>
</gene>
<evidence type="ECO:0000313" key="3">
    <source>
        <dbReference type="EMBL" id="KUE76916.1"/>
    </source>
</evidence>
<evidence type="ECO:0000313" key="6">
    <source>
        <dbReference type="EMBL" id="MTS51794.1"/>
    </source>
</evidence>
<dbReference type="EMBL" id="VUNJ01000006">
    <property type="protein sequence ID" value="MST91682.1"/>
    <property type="molecule type" value="Genomic_DNA"/>
</dbReference>
<dbReference type="InterPro" id="IPR002539">
    <property type="entry name" value="MaoC-like_dom"/>
</dbReference>
<evidence type="ECO:0000313" key="11">
    <source>
        <dbReference type="Proteomes" id="UP000472755"/>
    </source>
</evidence>
<dbReference type="Pfam" id="PF01575">
    <property type="entry name" value="MaoC_dehydratas"/>
    <property type="match status" value="1"/>
</dbReference>
<dbReference type="RefSeq" id="WP_009322438.1">
    <property type="nucleotide sequence ID" value="NZ_CAOJUJ010000020.1"/>
</dbReference>